<dbReference type="CDD" id="cd04301">
    <property type="entry name" value="NAT_SF"/>
    <property type="match status" value="1"/>
</dbReference>
<dbReference type="Pfam" id="PF13673">
    <property type="entry name" value="Acetyltransf_10"/>
    <property type="match status" value="1"/>
</dbReference>
<accession>A0A6P1DZI4</accession>
<dbReference type="PANTHER" id="PTHR43451">
    <property type="entry name" value="ACETYLTRANSFERASE (GNAT) FAMILY PROTEIN"/>
    <property type="match status" value="1"/>
</dbReference>
<reference evidence="3" key="1">
    <citation type="journal article" date="2020" name="Microbiol. Resour. Announc.">
        <title>Draft Genome Sequences of Thiorhodococcus mannitoliphagus and Thiorhodococcus minor, Purple Sulfur Photosynthetic Bacteria in the Gammaproteobacterial Family Chromatiaceae.</title>
        <authorList>
            <person name="Aviles F.A."/>
            <person name="Meyer T.E."/>
            <person name="Kyndt J.A."/>
        </authorList>
    </citation>
    <scope>NUCLEOTIDE SEQUENCE [LARGE SCALE GENOMIC DNA]</scope>
    <source>
        <strain evidence="3">DSM 18266</strain>
    </source>
</reference>
<evidence type="ECO:0000313" key="3">
    <source>
        <dbReference type="Proteomes" id="UP000471640"/>
    </source>
</evidence>
<sequence>MILRYAVLEDVPALRTVYAAAVHALAPPLYSAEQVRVWASFAEQDEFVAFIRDVDTLVAEVDGRPVGFCGIGADGHVASVYVLGRAAGQGVGTRMLSQALQDHPAPTSGRYFAEASLLSRPLFLKLGFVQIGIEHADRDGIAFERFLMQRPLDGSAQGAHTKIPHPRVSRADRSTRIPVVRLVSVGYASAPWNGRSAS</sequence>
<protein>
    <submittedName>
        <fullName evidence="2">GNAT family N-acetyltransferase</fullName>
    </submittedName>
</protein>
<proteinExistence type="predicted"/>
<dbReference type="InterPro" id="IPR016181">
    <property type="entry name" value="Acyl_CoA_acyltransferase"/>
</dbReference>
<gene>
    <name evidence="2" type="ORF">G3480_25750</name>
</gene>
<organism evidence="2 3">
    <name type="scientific">Thiorhodococcus mannitoliphagus</name>
    <dbReference type="NCBI Taxonomy" id="329406"/>
    <lineage>
        <taxon>Bacteria</taxon>
        <taxon>Pseudomonadati</taxon>
        <taxon>Pseudomonadota</taxon>
        <taxon>Gammaproteobacteria</taxon>
        <taxon>Chromatiales</taxon>
        <taxon>Chromatiaceae</taxon>
        <taxon>Thiorhodococcus</taxon>
    </lineage>
</organism>
<feature type="domain" description="N-acetyltransferase" evidence="1">
    <location>
        <begin position="1"/>
        <end position="153"/>
    </location>
</feature>
<keyword evidence="2" id="KW-0808">Transferase</keyword>
<evidence type="ECO:0000259" key="1">
    <source>
        <dbReference type="PROSITE" id="PS51186"/>
    </source>
</evidence>
<dbReference type="InterPro" id="IPR052564">
    <property type="entry name" value="N-acetyltrans/Recomb-assoc"/>
</dbReference>
<reference evidence="2 3" key="2">
    <citation type="submission" date="2020-02" db="EMBL/GenBank/DDBJ databases">
        <title>Genome sequences of Thiorhodococcus mannitoliphagus and Thiorhodococcus minor, purple sulfur photosynthetic bacteria in the gammaproteobacterial family, Chromatiaceae.</title>
        <authorList>
            <person name="Aviles F.A."/>
            <person name="Meyer T.E."/>
            <person name="Kyndt J.A."/>
        </authorList>
    </citation>
    <scope>NUCLEOTIDE SEQUENCE [LARGE SCALE GENOMIC DNA]</scope>
    <source>
        <strain evidence="2 3">DSM 18266</strain>
    </source>
</reference>
<dbReference type="PROSITE" id="PS51186">
    <property type="entry name" value="GNAT"/>
    <property type="match status" value="1"/>
</dbReference>
<dbReference type="InterPro" id="IPR000182">
    <property type="entry name" value="GNAT_dom"/>
</dbReference>
<evidence type="ECO:0000313" key="2">
    <source>
        <dbReference type="EMBL" id="NEX23638.1"/>
    </source>
</evidence>
<dbReference type="GO" id="GO:0016747">
    <property type="term" value="F:acyltransferase activity, transferring groups other than amino-acyl groups"/>
    <property type="evidence" value="ECO:0007669"/>
    <property type="project" value="InterPro"/>
</dbReference>
<dbReference type="PANTHER" id="PTHR43451:SF1">
    <property type="entry name" value="ACETYLTRANSFERASE"/>
    <property type="match status" value="1"/>
</dbReference>
<dbReference type="AlphaFoldDB" id="A0A6P1DZI4"/>
<name>A0A6P1DZI4_9GAMM</name>
<dbReference type="Gene3D" id="3.40.630.30">
    <property type="match status" value="1"/>
</dbReference>
<keyword evidence="3" id="KW-1185">Reference proteome</keyword>
<dbReference type="Proteomes" id="UP000471640">
    <property type="component" value="Unassembled WGS sequence"/>
</dbReference>
<dbReference type="SUPFAM" id="SSF55729">
    <property type="entry name" value="Acyl-CoA N-acyltransferases (Nat)"/>
    <property type="match status" value="1"/>
</dbReference>
<comment type="caution">
    <text evidence="2">The sequence shown here is derived from an EMBL/GenBank/DDBJ whole genome shotgun (WGS) entry which is preliminary data.</text>
</comment>
<dbReference type="EMBL" id="JAAIJR010000258">
    <property type="protein sequence ID" value="NEX23638.1"/>
    <property type="molecule type" value="Genomic_DNA"/>
</dbReference>
<dbReference type="RefSeq" id="WP_164657059.1">
    <property type="nucleotide sequence ID" value="NZ_JAAIJR010000258.1"/>
</dbReference>